<evidence type="ECO:0000256" key="5">
    <source>
        <dbReference type="ARBA" id="ARBA00023136"/>
    </source>
</evidence>
<evidence type="ECO:0000256" key="6">
    <source>
        <dbReference type="ARBA" id="ARBA00023224"/>
    </source>
</evidence>
<dbReference type="SMART" id="SM01049">
    <property type="entry name" value="Cache_2"/>
    <property type="match status" value="1"/>
</dbReference>
<comment type="caution">
    <text evidence="12">The sequence shown here is derived from an EMBL/GenBank/DDBJ whole genome shotgun (WGS) entry which is preliminary data.</text>
</comment>
<evidence type="ECO:0000256" key="8">
    <source>
        <dbReference type="PROSITE-ProRule" id="PRU00284"/>
    </source>
</evidence>
<evidence type="ECO:0000313" key="12">
    <source>
        <dbReference type="EMBL" id="MFD2115305.1"/>
    </source>
</evidence>
<dbReference type="SMART" id="SM00304">
    <property type="entry name" value="HAMP"/>
    <property type="match status" value="1"/>
</dbReference>
<dbReference type="Gene3D" id="1.10.287.950">
    <property type="entry name" value="Methyl-accepting chemotaxis protein"/>
    <property type="match status" value="1"/>
</dbReference>
<dbReference type="Proteomes" id="UP001597362">
    <property type="component" value="Unassembled WGS sequence"/>
</dbReference>
<dbReference type="CDD" id="cd11386">
    <property type="entry name" value="MCP_signal"/>
    <property type="match status" value="1"/>
</dbReference>
<dbReference type="RefSeq" id="WP_377770334.1">
    <property type="nucleotide sequence ID" value="NZ_JBHUHO010000015.1"/>
</dbReference>
<dbReference type="Gene3D" id="6.10.340.10">
    <property type="match status" value="1"/>
</dbReference>
<keyword evidence="5 9" id="KW-0472">Membrane</keyword>
<keyword evidence="3 9" id="KW-0812">Transmembrane</keyword>
<dbReference type="SMART" id="SM00283">
    <property type="entry name" value="MA"/>
    <property type="match status" value="1"/>
</dbReference>
<dbReference type="PROSITE" id="PS50111">
    <property type="entry name" value="CHEMOTAXIS_TRANSDUC_2"/>
    <property type="match status" value="1"/>
</dbReference>
<proteinExistence type="inferred from homology"/>
<keyword evidence="6 8" id="KW-0807">Transducer</keyword>
<keyword evidence="4 9" id="KW-1133">Transmembrane helix</keyword>
<evidence type="ECO:0000256" key="4">
    <source>
        <dbReference type="ARBA" id="ARBA00022989"/>
    </source>
</evidence>
<feature type="transmembrane region" description="Helical" evidence="9">
    <location>
        <begin position="225"/>
        <end position="248"/>
    </location>
</feature>
<gene>
    <name evidence="12" type="ORF">ACFSJH_06105</name>
</gene>
<evidence type="ECO:0000256" key="3">
    <source>
        <dbReference type="ARBA" id="ARBA00022692"/>
    </source>
</evidence>
<keyword evidence="2" id="KW-1003">Cell membrane</keyword>
<dbReference type="PANTHER" id="PTHR32089:SF112">
    <property type="entry name" value="LYSOZYME-LIKE PROTEIN-RELATED"/>
    <property type="match status" value="1"/>
</dbReference>
<evidence type="ECO:0000256" key="2">
    <source>
        <dbReference type="ARBA" id="ARBA00022475"/>
    </source>
</evidence>
<dbReference type="CDD" id="cd06225">
    <property type="entry name" value="HAMP"/>
    <property type="match status" value="1"/>
</dbReference>
<reference evidence="13" key="1">
    <citation type="journal article" date="2019" name="Int. J. Syst. Evol. Microbiol.">
        <title>The Global Catalogue of Microorganisms (GCM) 10K type strain sequencing project: providing services to taxonomists for standard genome sequencing and annotation.</title>
        <authorList>
            <consortium name="The Broad Institute Genomics Platform"/>
            <consortium name="The Broad Institute Genome Sequencing Center for Infectious Disease"/>
            <person name="Wu L."/>
            <person name="Ma J."/>
        </authorList>
    </citation>
    <scope>NUCLEOTIDE SEQUENCE [LARGE SCALE GENOMIC DNA]</scope>
    <source>
        <strain evidence="13">GH52</strain>
    </source>
</reference>
<evidence type="ECO:0000313" key="13">
    <source>
        <dbReference type="Proteomes" id="UP001597362"/>
    </source>
</evidence>
<dbReference type="Pfam" id="PF00015">
    <property type="entry name" value="MCPsignal"/>
    <property type="match status" value="1"/>
</dbReference>
<dbReference type="SUPFAM" id="SSF58104">
    <property type="entry name" value="Methyl-accepting chemotaxis protein (MCP) signaling domain"/>
    <property type="match status" value="1"/>
</dbReference>
<dbReference type="InterPro" id="IPR033480">
    <property type="entry name" value="sCache_2"/>
</dbReference>
<name>A0ABW4YI76_9BACL</name>
<protein>
    <submittedName>
        <fullName evidence="12">Methyl-accepting chemotaxis protein</fullName>
    </submittedName>
</protein>
<evidence type="ECO:0000259" key="11">
    <source>
        <dbReference type="PROSITE" id="PS50885"/>
    </source>
</evidence>
<dbReference type="EMBL" id="JBHUHO010000015">
    <property type="protein sequence ID" value="MFD2115305.1"/>
    <property type="molecule type" value="Genomic_DNA"/>
</dbReference>
<feature type="domain" description="HAMP" evidence="11">
    <location>
        <begin position="245"/>
        <end position="298"/>
    </location>
</feature>
<sequence>MTNNDLRTSIKMSIRVKLITISLLLLVVPLSVLGITSYNVSKKETESLIQSNLSTSVHMAIEIIEKLNESVQNNMMSKEAAQEQVKQMILGEKANDGTRPLNSAIDFGENGYFFIIDEKGTLLAHPFSEGQNIFNNKASDGTFYIQELIQAATQGGGFVEYPYPLPNKNDNSAYLETSANQKETSSKEAVKLSYAKVVPEWDWIVSAGFYKQDYNSGQTNILKSIVLILVICTVIGSILLLLFARHLINPIIKIKREAEQIAAGNLSGQPLIIRNRDEIGQLGVSFNTLKENLQHLIGNLSLSSHTLAASSNQLSVVTEETIQAINHTTNAITEVANNNEMQAKSTQETATAMDEMAIGIGRVADASSRAYELSSTTLDQAKDGNERTIAATNQVQVLSGTVQELSVSIALLMKQSAQIEDIVNVIKSISSQTNLLALNAAIEASRAGEHGRGFAVVAGEVRKLAEMTNQSAEQITELVDNIRGNVFTTSATMKKSEHEFSNAILAIQESSRRFDTIVDSTQSVVDQIQDVSAAAQQMSASSEEISAAIHEIEHISLRTAGAAQNVSAAAEEQLASMDEIASSIEKLKSMSTNMEEQSDKFKL</sequence>
<dbReference type="CDD" id="cd18774">
    <property type="entry name" value="PDC2_HK_sensor"/>
    <property type="match status" value="1"/>
</dbReference>
<evidence type="ECO:0000256" key="9">
    <source>
        <dbReference type="SAM" id="Phobius"/>
    </source>
</evidence>
<comment type="similarity">
    <text evidence="7">Belongs to the methyl-accepting chemotaxis (MCP) protein family.</text>
</comment>
<feature type="domain" description="Methyl-accepting transducer" evidence="10">
    <location>
        <begin position="317"/>
        <end position="553"/>
    </location>
</feature>
<dbReference type="PROSITE" id="PS50885">
    <property type="entry name" value="HAMP"/>
    <property type="match status" value="1"/>
</dbReference>
<evidence type="ECO:0000259" key="10">
    <source>
        <dbReference type="PROSITE" id="PS50111"/>
    </source>
</evidence>
<evidence type="ECO:0000256" key="1">
    <source>
        <dbReference type="ARBA" id="ARBA00004651"/>
    </source>
</evidence>
<evidence type="ECO:0000256" key="7">
    <source>
        <dbReference type="ARBA" id="ARBA00029447"/>
    </source>
</evidence>
<organism evidence="12 13">
    <name type="scientific">Paenibacillus yanchengensis</name>
    <dbReference type="NCBI Taxonomy" id="2035833"/>
    <lineage>
        <taxon>Bacteria</taxon>
        <taxon>Bacillati</taxon>
        <taxon>Bacillota</taxon>
        <taxon>Bacilli</taxon>
        <taxon>Bacillales</taxon>
        <taxon>Paenibacillaceae</taxon>
        <taxon>Paenibacillus</taxon>
    </lineage>
</organism>
<dbReference type="PANTHER" id="PTHR32089">
    <property type="entry name" value="METHYL-ACCEPTING CHEMOTAXIS PROTEIN MCPB"/>
    <property type="match status" value="1"/>
</dbReference>
<keyword evidence="13" id="KW-1185">Reference proteome</keyword>
<dbReference type="Gene3D" id="3.30.450.20">
    <property type="entry name" value="PAS domain"/>
    <property type="match status" value="1"/>
</dbReference>
<dbReference type="Pfam" id="PF00672">
    <property type="entry name" value="HAMP"/>
    <property type="match status" value="1"/>
</dbReference>
<comment type="subcellular location">
    <subcellularLocation>
        <location evidence="1">Cell membrane</location>
        <topology evidence="1">Multi-pass membrane protein</topology>
    </subcellularLocation>
</comment>
<dbReference type="InterPro" id="IPR004089">
    <property type="entry name" value="MCPsignal_dom"/>
</dbReference>
<dbReference type="InterPro" id="IPR003660">
    <property type="entry name" value="HAMP_dom"/>
</dbReference>
<accession>A0ABW4YI76</accession>
<dbReference type="Pfam" id="PF17200">
    <property type="entry name" value="sCache_2"/>
    <property type="match status" value="1"/>
</dbReference>